<evidence type="ECO:0000313" key="2">
    <source>
        <dbReference type="EMBL" id="MBB5938970.1"/>
    </source>
</evidence>
<evidence type="ECO:0000313" key="3">
    <source>
        <dbReference type="Proteomes" id="UP000588098"/>
    </source>
</evidence>
<organism evidence="2 3">
    <name type="scientific">Streptomyces zagrosensis</name>
    <dbReference type="NCBI Taxonomy" id="1042984"/>
    <lineage>
        <taxon>Bacteria</taxon>
        <taxon>Bacillati</taxon>
        <taxon>Actinomycetota</taxon>
        <taxon>Actinomycetes</taxon>
        <taxon>Kitasatosporales</taxon>
        <taxon>Streptomycetaceae</taxon>
        <taxon>Streptomyces</taxon>
    </lineage>
</organism>
<gene>
    <name evidence="2" type="ORF">FHS42_006062</name>
</gene>
<dbReference type="EMBL" id="JACHJL010000020">
    <property type="protein sequence ID" value="MBB5938970.1"/>
    <property type="molecule type" value="Genomic_DNA"/>
</dbReference>
<keyword evidence="3" id="KW-1185">Reference proteome</keyword>
<dbReference type="AlphaFoldDB" id="A0A7W9V1A0"/>
<reference evidence="2 3" key="1">
    <citation type="submission" date="2020-08" db="EMBL/GenBank/DDBJ databases">
        <title>Genomic Encyclopedia of Type Strains, Phase III (KMG-III): the genomes of soil and plant-associated and newly described type strains.</title>
        <authorList>
            <person name="Whitman W."/>
        </authorList>
    </citation>
    <scope>NUCLEOTIDE SEQUENCE [LARGE SCALE GENOMIC DNA]</scope>
    <source>
        <strain evidence="2 3">CECT 8305</strain>
    </source>
</reference>
<comment type="caution">
    <text evidence="2">The sequence shown here is derived from an EMBL/GenBank/DDBJ whole genome shotgun (WGS) entry which is preliminary data.</text>
</comment>
<dbReference type="Proteomes" id="UP000588098">
    <property type="component" value="Unassembled WGS sequence"/>
</dbReference>
<accession>A0A7W9V1A0</accession>
<feature type="compositionally biased region" description="Basic and acidic residues" evidence="1">
    <location>
        <begin position="23"/>
        <end position="33"/>
    </location>
</feature>
<name>A0A7W9V1A0_9ACTN</name>
<feature type="region of interest" description="Disordered" evidence="1">
    <location>
        <begin position="17"/>
        <end position="37"/>
    </location>
</feature>
<evidence type="ECO:0000256" key="1">
    <source>
        <dbReference type="SAM" id="MobiDB-lite"/>
    </source>
</evidence>
<proteinExistence type="predicted"/>
<protein>
    <submittedName>
        <fullName evidence="2">Uncharacterized protein</fullName>
    </submittedName>
</protein>
<sequence>MQLSDLTFSGDNSRLVPRQLLETPHEPGKHKLPESGPLTVKNPNINIHFVPKTAGNLRYAVRVNGSIEYEHVYRVCDSQVGSPVIVWGVAHYDFDSASDNQACEIILELENSWLIARF</sequence>